<protein>
    <recommendedName>
        <fullName evidence="3">DUF833-domain-containing protein</fullName>
    </recommendedName>
</protein>
<proteinExistence type="predicted"/>
<dbReference type="PANTHER" id="PTHR17985:SF8">
    <property type="entry name" value="TRANSPORT AND GOLGI ORGANIZATION PROTEIN 2 HOMOLOG"/>
    <property type="match status" value="1"/>
</dbReference>
<organism evidence="1 2">
    <name type="scientific">Nakaseomyces bracarensis</name>
    <dbReference type="NCBI Taxonomy" id="273131"/>
    <lineage>
        <taxon>Eukaryota</taxon>
        <taxon>Fungi</taxon>
        <taxon>Dikarya</taxon>
        <taxon>Ascomycota</taxon>
        <taxon>Saccharomycotina</taxon>
        <taxon>Saccharomycetes</taxon>
        <taxon>Saccharomycetales</taxon>
        <taxon>Saccharomycetaceae</taxon>
        <taxon>Nakaseomyces</taxon>
    </lineage>
</organism>
<dbReference type="InterPro" id="IPR008551">
    <property type="entry name" value="TANGO2"/>
</dbReference>
<reference evidence="1 2" key="1">
    <citation type="submission" date="2024-05" db="EMBL/GenBank/DDBJ databases">
        <title>Long read based assembly of the Candida bracarensis genome reveals expanded adhesin content.</title>
        <authorList>
            <person name="Marcet-Houben M."/>
            <person name="Ksiezopolska E."/>
            <person name="Gabaldon T."/>
        </authorList>
    </citation>
    <scope>NUCLEOTIDE SEQUENCE [LARGE SCALE GENOMIC DNA]</scope>
    <source>
        <strain evidence="1 2">CBM6</strain>
    </source>
</reference>
<evidence type="ECO:0000313" key="2">
    <source>
        <dbReference type="Proteomes" id="UP001623330"/>
    </source>
</evidence>
<accession>A0ABR4NPE1</accession>
<gene>
    <name evidence="1" type="ORF">RNJ44_01328</name>
</gene>
<name>A0ABR4NPE1_9SACH</name>
<evidence type="ECO:0000313" key="1">
    <source>
        <dbReference type="EMBL" id="KAL3229965.1"/>
    </source>
</evidence>
<keyword evidence="2" id="KW-1185">Reference proteome</keyword>
<dbReference type="EMBL" id="JBEVYD010000010">
    <property type="protein sequence ID" value="KAL3229965.1"/>
    <property type="molecule type" value="Genomic_DNA"/>
</dbReference>
<comment type="caution">
    <text evidence="1">The sequence shown here is derived from an EMBL/GenBank/DDBJ whole genome shotgun (WGS) entry which is preliminary data.</text>
</comment>
<dbReference type="Pfam" id="PF05742">
    <property type="entry name" value="TANGO2"/>
    <property type="match status" value="1"/>
</dbReference>
<dbReference type="PANTHER" id="PTHR17985">
    <property type="entry name" value="SER/THR-RICH PROTEIN T10 IN DGCR REGION"/>
    <property type="match status" value="1"/>
</dbReference>
<sequence>MCILFATREHPDYELIMISNRDEFLERKTHSTCWHNGDYILSPYDMARSHELGNETIFGTWSGVNRDGRVATVLNLRLSDELDVKRLIGERSRGILPYIYLLDRKHDFNDWETYEKFHAKYPYLDKTGDFNLFYGDFKKGEYRVIDSLGHTYNLFDSETKKYMVISNDIHERNGSPGVDYAGVEDAQEWGKIKKGKDIFQAFVKESQKFSKEDVIQGCFKLASTDLVDVNDSVGFDLVKGLGVTKETVYVPPLLTPPHEELGSPLTAGSYYGTRSQIVLLVSKDKKKVTFIERILYSSDNEVNIFSSNKPKEELRYEFDI</sequence>
<dbReference type="Proteomes" id="UP001623330">
    <property type="component" value="Unassembled WGS sequence"/>
</dbReference>
<evidence type="ECO:0008006" key="3">
    <source>
        <dbReference type="Google" id="ProtNLM"/>
    </source>
</evidence>